<protein>
    <recommendedName>
        <fullName evidence="7 18">Phosphatidate cytidylyltransferase</fullName>
        <ecNumber evidence="6 18">2.7.7.41</ecNumber>
    </recommendedName>
</protein>
<feature type="transmembrane region" description="Helical" evidence="19">
    <location>
        <begin position="103"/>
        <end position="124"/>
    </location>
</feature>
<evidence type="ECO:0000256" key="1">
    <source>
        <dbReference type="ARBA" id="ARBA00001698"/>
    </source>
</evidence>
<comment type="caution">
    <text evidence="20">The sequence shown here is derived from an EMBL/GenBank/DDBJ whole genome shotgun (WGS) entry which is preliminary data.</text>
</comment>
<dbReference type="STRING" id="1685382.AVJ23_04860"/>
<evidence type="ECO:0000256" key="17">
    <source>
        <dbReference type="ARBA" id="ARBA00023264"/>
    </source>
</evidence>
<evidence type="ECO:0000256" key="7">
    <source>
        <dbReference type="ARBA" id="ARBA00019373"/>
    </source>
</evidence>
<keyword evidence="16" id="KW-0594">Phospholipid biosynthesis</keyword>
<evidence type="ECO:0000256" key="15">
    <source>
        <dbReference type="ARBA" id="ARBA00023136"/>
    </source>
</evidence>
<evidence type="ECO:0000256" key="8">
    <source>
        <dbReference type="ARBA" id="ARBA00022475"/>
    </source>
</evidence>
<evidence type="ECO:0000256" key="3">
    <source>
        <dbReference type="ARBA" id="ARBA00005119"/>
    </source>
</evidence>
<evidence type="ECO:0000256" key="14">
    <source>
        <dbReference type="ARBA" id="ARBA00023098"/>
    </source>
</evidence>
<keyword evidence="15 19" id="KW-0472">Membrane</keyword>
<keyword evidence="11 18" id="KW-0812">Transmembrane</keyword>
<gene>
    <name evidence="20" type="ORF">AVJ23_04860</name>
</gene>
<keyword evidence="9" id="KW-0444">Lipid biosynthesis</keyword>
<keyword evidence="12 18" id="KW-0548">Nucleotidyltransferase</keyword>
<evidence type="ECO:0000256" key="5">
    <source>
        <dbReference type="ARBA" id="ARBA00010185"/>
    </source>
</evidence>
<comment type="catalytic activity">
    <reaction evidence="1 18">
        <text>a 1,2-diacyl-sn-glycero-3-phosphate + CTP + H(+) = a CDP-1,2-diacyl-sn-glycerol + diphosphate</text>
        <dbReference type="Rhea" id="RHEA:16229"/>
        <dbReference type="ChEBI" id="CHEBI:15378"/>
        <dbReference type="ChEBI" id="CHEBI:33019"/>
        <dbReference type="ChEBI" id="CHEBI:37563"/>
        <dbReference type="ChEBI" id="CHEBI:58332"/>
        <dbReference type="ChEBI" id="CHEBI:58608"/>
        <dbReference type="EC" id="2.7.7.41"/>
    </reaction>
</comment>
<dbReference type="PROSITE" id="PS01315">
    <property type="entry name" value="CDS"/>
    <property type="match status" value="1"/>
</dbReference>
<dbReference type="OrthoDB" id="9799199at2"/>
<organism evidence="20 21">
    <name type="scientific">Pseudoponticoccus marisrubri</name>
    <dbReference type="NCBI Taxonomy" id="1685382"/>
    <lineage>
        <taxon>Bacteria</taxon>
        <taxon>Pseudomonadati</taxon>
        <taxon>Pseudomonadota</taxon>
        <taxon>Alphaproteobacteria</taxon>
        <taxon>Rhodobacterales</taxon>
        <taxon>Roseobacteraceae</taxon>
        <taxon>Pseudoponticoccus</taxon>
    </lineage>
</organism>
<evidence type="ECO:0000256" key="6">
    <source>
        <dbReference type="ARBA" id="ARBA00012487"/>
    </source>
</evidence>
<dbReference type="EC" id="2.7.7.41" evidence="6 18"/>
<dbReference type="PANTHER" id="PTHR46382">
    <property type="entry name" value="PHOSPHATIDATE CYTIDYLYLTRANSFERASE"/>
    <property type="match status" value="1"/>
</dbReference>
<dbReference type="EMBL" id="LPXO01000002">
    <property type="protein sequence ID" value="KUF11913.1"/>
    <property type="molecule type" value="Genomic_DNA"/>
</dbReference>
<comment type="subcellular location">
    <subcellularLocation>
        <location evidence="2">Cell membrane</location>
        <topology evidence="2">Multi-pass membrane protein</topology>
    </subcellularLocation>
</comment>
<keyword evidence="14" id="KW-0443">Lipid metabolism</keyword>
<keyword evidence="13 19" id="KW-1133">Transmembrane helix</keyword>
<dbReference type="GO" id="GO:0016024">
    <property type="term" value="P:CDP-diacylglycerol biosynthetic process"/>
    <property type="evidence" value="ECO:0007669"/>
    <property type="project" value="UniProtKB-UniPathway"/>
</dbReference>
<evidence type="ECO:0000256" key="12">
    <source>
        <dbReference type="ARBA" id="ARBA00022695"/>
    </source>
</evidence>
<reference evidence="20 21" key="1">
    <citation type="submission" date="2015-12" db="EMBL/GenBank/DDBJ databases">
        <authorList>
            <person name="Shamseldin A."/>
            <person name="Moawad H."/>
            <person name="Abd El-Rahim W.M."/>
            <person name="Sadowsky M.J."/>
        </authorList>
    </citation>
    <scope>NUCLEOTIDE SEQUENCE [LARGE SCALE GENOMIC DNA]</scope>
    <source>
        <strain evidence="20 21">SJ5A-1</strain>
    </source>
</reference>
<evidence type="ECO:0000256" key="4">
    <source>
        <dbReference type="ARBA" id="ARBA00005189"/>
    </source>
</evidence>
<keyword evidence="8" id="KW-1003">Cell membrane</keyword>
<name>A0A0W7WMT5_9RHOB</name>
<proteinExistence type="inferred from homology"/>
<keyword evidence="10 18" id="KW-0808">Transferase</keyword>
<evidence type="ECO:0000256" key="16">
    <source>
        <dbReference type="ARBA" id="ARBA00023209"/>
    </source>
</evidence>
<evidence type="ECO:0000313" key="21">
    <source>
        <dbReference type="Proteomes" id="UP000054396"/>
    </source>
</evidence>
<comment type="similarity">
    <text evidence="5 18">Belongs to the CDS family.</text>
</comment>
<evidence type="ECO:0000256" key="13">
    <source>
        <dbReference type="ARBA" id="ARBA00022989"/>
    </source>
</evidence>
<dbReference type="GO" id="GO:0004605">
    <property type="term" value="F:phosphatidate cytidylyltransferase activity"/>
    <property type="evidence" value="ECO:0007669"/>
    <property type="project" value="UniProtKB-EC"/>
</dbReference>
<evidence type="ECO:0000256" key="9">
    <source>
        <dbReference type="ARBA" id="ARBA00022516"/>
    </source>
</evidence>
<keyword evidence="17" id="KW-1208">Phospholipid metabolism</keyword>
<dbReference type="InterPro" id="IPR000374">
    <property type="entry name" value="PC_trans"/>
</dbReference>
<evidence type="ECO:0000313" key="20">
    <source>
        <dbReference type="EMBL" id="KUF11913.1"/>
    </source>
</evidence>
<comment type="pathway">
    <text evidence="4">Lipid metabolism.</text>
</comment>
<sequence>MSAGRRWDDLAPRLASGAAMVTVGLVAVWLGGVWFHLLVALICGMMIWELVCMVDSGRTKSQYVLGAAGFATALVVAWVPPGFAFPLLLFPSMLGFSRMEKGGVTYAVFTALILLAGYGMIVLRDDIGLRWMLWLVTVVVVTDVAGYFAGKSLGGPLFWPRVSPKKTWSGTIAGWAGAAIVGLFFAGVTPAGAGLAGISIAVSMASQIGDISESAIKRRAGVKDSSSLIPGHGGLLDRFDGMLGASVFLMIAGQAVGFPPGV</sequence>
<accession>A0A0W7WMT5</accession>
<evidence type="ECO:0000256" key="18">
    <source>
        <dbReference type="RuleBase" id="RU003938"/>
    </source>
</evidence>
<evidence type="ECO:0000256" key="11">
    <source>
        <dbReference type="ARBA" id="ARBA00022692"/>
    </source>
</evidence>
<evidence type="ECO:0000256" key="2">
    <source>
        <dbReference type="ARBA" id="ARBA00004651"/>
    </source>
</evidence>
<dbReference type="RefSeq" id="WP_058861031.1">
    <property type="nucleotide sequence ID" value="NZ_LPXO01000002.1"/>
</dbReference>
<dbReference type="Pfam" id="PF01148">
    <property type="entry name" value="CTP_transf_1"/>
    <property type="match status" value="1"/>
</dbReference>
<dbReference type="GO" id="GO:0005886">
    <property type="term" value="C:plasma membrane"/>
    <property type="evidence" value="ECO:0007669"/>
    <property type="project" value="UniProtKB-SubCell"/>
</dbReference>
<evidence type="ECO:0000256" key="10">
    <source>
        <dbReference type="ARBA" id="ARBA00022679"/>
    </source>
</evidence>
<feature type="transmembrane region" description="Helical" evidence="19">
    <location>
        <begin position="170"/>
        <end position="198"/>
    </location>
</feature>
<feature type="transmembrane region" description="Helical" evidence="19">
    <location>
        <begin position="131"/>
        <end position="150"/>
    </location>
</feature>
<dbReference type="AlphaFoldDB" id="A0A0W7WMT5"/>
<dbReference type="PANTHER" id="PTHR46382:SF1">
    <property type="entry name" value="PHOSPHATIDATE CYTIDYLYLTRANSFERASE"/>
    <property type="match status" value="1"/>
</dbReference>
<feature type="transmembrane region" description="Helical" evidence="19">
    <location>
        <begin position="63"/>
        <end position="83"/>
    </location>
</feature>
<evidence type="ECO:0000256" key="19">
    <source>
        <dbReference type="SAM" id="Phobius"/>
    </source>
</evidence>
<dbReference type="UniPathway" id="UPA00557">
    <property type="reaction ID" value="UER00614"/>
</dbReference>
<dbReference type="Proteomes" id="UP000054396">
    <property type="component" value="Unassembled WGS sequence"/>
</dbReference>
<keyword evidence="21" id="KW-1185">Reference proteome</keyword>
<comment type="pathway">
    <text evidence="3 18">Phospholipid metabolism; CDP-diacylglycerol biosynthesis; CDP-diacylglycerol from sn-glycerol 3-phosphate: step 3/3.</text>
</comment>
<feature type="transmembrane region" description="Helical" evidence="19">
    <location>
        <begin position="20"/>
        <end position="51"/>
    </location>
</feature>